<dbReference type="KEGG" id="bany:112043334"/>
<accession>A0A6J1MGY6</accession>
<evidence type="ECO:0000256" key="6">
    <source>
        <dbReference type="ARBA" id="ARBA00022833"/>
    </source>
</evidence>
<sequence length="116" mass="12922">MNQETDRLYPNPMTTDSKVQPEILPLSTSVFTVSSPNAPRPIPLLLGPDNTVTVCPFCNNNIKTSVRYKSTTRTHILAVLCCFVCCCCCIPYCMDSAKNADHYCPSCKNYLGTYEK</sequence>
<comment type="subcellular location">
    <subcellularLocation>
        <location evidence="2">Endosome membrane</location>
        <topology evidence="2">Peripheral membrane protein</topology>
    </subcellularLocation>
    <subcellularLocation>
        <location evidence="1">Late endosome membrane</location>
    </subcellularLocation>
    <subcellularLocation>
        <location evidence="3">Lysosome membrane</location>
        <topology evidence="3">Peripheral membrane protein</topology>
        <orientation evidence="3">Cytoplasmic side</orientation>
    </subcellularLocation>
</comment>
<evidence type="ECO:0000256" key="4">
    <source>
        <dbReference type="ARBA" id="ARBA00005975"/>
    </source>
</evidence>
<dbReference type="PANTHER" id="PTHR23292:SF14">
    <property type="entry name" value="FI16615P1-RELATED"/>
    <property type="match status" value="1"/>
</dbReference>
<evidence type="ECO:0000256" key="1">
    <source>
        <dbReference type="ARBA" id="ARBA00004414"/>
    </source>
</evidence>
<dbReference type="GO" id="GO:0005765">
    <property type="term" value="C:lysosomal membrane"/>
    <property type="evidence" value="ECO:0007669"/>
    <property type="project" value="UniProtKB-SubCell"/>
</dbReference>
<evidence type="ECO:0000256" key="8">
    <source>
        <dbReference type="SAM" id="Phobius"/>
    </source>
</evidence>
<keyword evidence="7 8" id="KW-0472">Membrane</keyword>
<keyword evidence="10" id="KW-1185">Reference proteome</keyword>
<dbReference type="PANTHER" id="PTHR23292">
    <property type="entry name" value="LIPOPOLYSACCHARIDE-INDUCED TUMOR NECROSIS FACTOR-ALPHA FACTOR"/>
    <property type="match status" value="1"/>
</dbReference>
<dbReference type="Pfam" id="PF10601">
    <property type="entry name" value="zf-LITAF-like"/>
    <property type="match status" value="1"/>
</dbReference>
<dbReference type="GO" id="GO:0008270">
    <property type="term" value="F:zinc ion binding"/>
    <property type="evidence" value="ECO:0007669"/>
    <property type="project" value="TreeGrafter"/>
</dbReference>
<dbReference type="RefSeq" id="XP_052747380.1">
    <property type="nucleotide sequence ID" value="XM_052891420.1"/>
</dbReference>
<keyword evidence="5" id="KW-0479">Metal-binding</keyword>
<evidence type="ECO:0000256" key="5">
    <source>
        <dbReference type="ARBA" id="ARBA00022723"/>
    </source>
</evidence>
<feature type="transmembrane region" description="Helical" evidence="8">
    <location>
        <begin position="75"/>
        <end position="93"/>
    </location>
</feature>
<evidence type="ECO:0000256" key="2">
    <source>
        <dbReference type="ARBA" id="ARBA00004481"/>
    </source>
</evidence>
<proteinExistence type="inferred from homology"/>
<keyword evidence="8" id="KW-0812">Transmembrane</keyword>
<evidence type="ECO:0000256" key="3">
    <source>
        <dbReference type="ARBA" id="ARBA00004630"/>
    </source>
</evidence>
<organism evidence="10 11">
    <name type="scientific">Bicyclus anynana</name>
    <name type="common">Squinting bush brown butterfly</name>
    <dbReference type="NCBI Taxonomy" id="110368"/>
    <lineage>
        <taxon>Eukaryota</taxon>
        <taxon>Metazoa</taxon>
        <taxon>Ecdysozoa</taxon>
        <taxon>Arthropoda</taxon>
        <taxon>Hexapoda</taxon>
        <taxon>Insecta</taxon>
        <taxon>Pterygota</taxon>
        <taxon>Neoptera</taxon>
        <taxon>Endopterygota</taxon>
        <taxon>Lepidoptera</taxon>
        <taxon>Glossata</taxon>
        <taxon>Ditrysia</taxon>
        <taxon>Papilionoidea</taxon>
        <taxon>Nymphalidae</taxon>
        <taxon>Satyrinae</taxon>
        <taxon>Satyrini</taxon>
        <taxon>Mycalesina</taxon>
        <taxon>Bicyclus</taxon>
    </lineage>
</organism>
<dbReference type="InterPro" id="IPR006629">
    <property type="entry name" value="LITAF"/>
</dbReference>
<dbReference type="GeneID" id="112043334"/>
<evidence type="ECO:0000313" key="12">
    <source>
        <dbReference type="RefSeq" id="XP_052747381.1"/>
    </source>
</evidence>
<dbReference type="GO" id="GO:0031902">
    <property type="term" value="C:late endosome membrane"/>
    <property type="evidence" value="ECO:0007669"/>
    <property type="project" value="UniProtKB-SubCell"/>
</dbReference>
<dbReference type="InterPro" id="IPR037519">
    <property type="entry name" value="LITAF_fam"/>
</dbReference>
<protein>
    <submittedName>
        <fullName evidence="11 12">Lipopolysaccharide-induced tumor necrosis factor-alpha factor homolog</fullName>
    </submittedName>
</protein>
<keyword evidence="8" id="KW-1133">Transmembrane helix</keyword>
<evidence type="ECO:0000313" key="11">
    <source>
        <dbReference type="RefSeq" id="XP_052747380.1"/>
    </source>
</evidence>
<keyword evidence="6" id="KW-0862">Zinc</keyword>
<feature type="domain" description="LITAF" evidence="9">
    <location>
        <begin position="34"/>
        <end position="116"/>
    </location>
</feature>
<evidence type="ECO:0000313" key="10">
    <source>
        <dbReference type="Proteomes" id="UP001652582"/>
    </source>
</evidence>
<evidence type="ECO:0000259" key="9">
    <source>
        <dbReference type="PROSITE" id="PS51837"/>
    </source>
</evidence>
<dbReference type="AlphaFoldDB" id="A0A6J1MGY6"/>
<dbReference type="SMART" id="SM00714">
    <property type="entry name" value="LITAF"/>
    <property type="match status" value="1"/>
</dbReference>
<gene>
    <name evidence="11 12" type="primary">LOC112043334</name>
</gene>
<name>A0A6J1MGY6_BICAN</name>
<comment type="similarity">
    <text evidence="4">Belongs to the CDIP1/LITAF family.</text>
</comment>
<dbReference type="RefSeq" id="XP_052747381.1">
    <property type="nucleotide sequence ID" value="XM_052891421.1"/>
</dbReference>
<evidence type="ECO:0000256" key="7">
    <source>
        <dbReference type="ARBA" id="ARBA00023136"/>
    </source>
</evidence>
<reference evidence="11 12" key="1">
    <citation type="submission" date="2025-05" db="UniProtKB">
        <authorList>
            <consortium name="RefSeq"/>
        </authorList>
    </citation>
    <scope>IDENTIFICATION</scope>
</reference>
<dbReference type="PROSITE" id="PS51837">
    <property type="entry name" value="LITAF"/>
    <property type="match status" value="1"/>
</dbReference>
<dbReference type="Proteomes" id="UP001652582">
    <property type="component" value="Chromosome 4"/>
</dbReference>